<protein>
    <submittedName>
        <fullName evidence="2">Uncharacterized protein</fullName>
    </submittedName>
</protein>
<feature type="region of interest" description="Disordered" evidence="1">
    <location>
        <begin position="82"/>
        <end position="138"/>
    </location>
</feature>
<sequence>MEEPPYVDDVAHGIDLDPDNGIGLLIIACAAGEPKHLESPDFEVLEGPHQDEVDGRYWLYLVQLRDGLTFKSGEVVGYWECGGETPGGGEAPGGGAPVAPVPGSDDAGDWQEENGGDAQVEFAPRGGVETGFGGTARG</sequence>
<evidence type="ECO:0000313" key="3">
    <source>
        <dbReference type="Proteomes" id="UP000545493"/>
    </source>
</evidence>
<dbReference type="Proteomes" id="UP000545493">
    <property type="component" value="Unassembled WGS sequence"/>
</dbReference>
<dbReference type="AlphaFoldDB" id="A0A7X5ULU2"/>
<keyword evidence="3" id="KW-1185">Reference proteome</keyword>
<evidence type="ECO:0000256" key="1">
    <source>
        <dbReference type="SAM" id="MobiDB-lite"/>
    </source>
</evidence>
<accession>A0A7X5ULU2</accession>
<dbReference type="EMBL" id="JAAOYM010000001">
    <property type="protein sequence ID" value="NIJ10384.1"/>
    <property type="molecule type" value="Genomic_DNA"/>
</dbReference>
<gene>
    <name evidence="2" type="ORF">FHU38_000728</name>
</gene>
<proteinExistence type="predicted"/>
<feature type="compositionally biased region" description="Gly residues" evidence="1">
    <location>
        <begin position="128"/>
        <end position="138"/>
    </location>
</feature>
<name>A0A7X5ULU2_9PSEU</name>
<reference evidence="2 3" key="1">
    <citation type="submission" date="2020-03" db="EMBL/GenBank/DDBJ databases">
        <title>Sequencing the genomes of 1000 actinobacteria strains.</title>
        <authorList>
            <person name="Klenk H.-P."/>
        </authorList>
    </citation>
    <scope>NUCLEOTIDE SEQUENCE [LARGE SCALE GENOMIC DNA]</scope>
    <source>
        <strain evidence="2 3">DSM 45685</strain>
    </source>
</reference>
<feature type="compositionally biased region" description="Gly residues" evidence="1">
    <location>
        <begin position="84"/>
        <end position="96"/>
    </location>
</feature>
<comment type="caution">
    <text evidence="2">The sequence shown here is derived from an EMBL/GenBank/DDBJ whole genome shotgun (WGS) entry which is preliminary data.</text>
</comment>
<organism evidence="2 3">
    <name type="scientific">Saccharomonospora amisosensis</name>
    <dbReference type="NCBI Taxonomy" id="1128677"/>
    <lineage>
        <taxon>Bacteria</taxon>
        <taxon>Bacillati</taxon>
        <taxon>Actinomycetota</taxon>
        <taxon>Actinomycetes</taxon>
        <taxon>Pseudonocardiales</taxon>
        <taxon>Pseudonocardiaceae</taxon>
        <taxon>Saccharomonospora</taxon>
    </lineage>
</organism>
<feature type="compositionally biased region" description="Acidic residues" evidence="1">
    <location>
        <begin position="106"/>
        <end position="115"/>
    </location>
</feature>
<dbReference type="RefSeq" id="WP_243852188.1">
    <property type="nucleotide sequence ID" value="NZ_JAAOYM010000001.1"/>
</dbReference>
<evidence type="ECO:0000313" key="2">
    <source>
        <dbReference type="EMBL" id="NIJ10384.1"/>
    </source>
</evidence>